<dbReference type="AlphaFoldDB" id="A0A9N9R0F4"/>
<evidence type="ECO:0000256" key="1">
    <source>
        <dbReference type="SAM" id="MobiDB-lite"/>
    </source>
</evidence>
<name>A0A9N9R0F4_9NEOP</name>
<protein>
    <submittedName>
        <fullName evidence="2">Uncharacterized protein</fullName>
    </submittedName>
</protein>
<reference evidence="2" key="2">
    <citation type="submission" date="2022-10" db="EMBL/GenBank/DDBJ databases">
        <authorList>
            <consortium name="ENA_rothamsted_submissions"/>
            <consortium name="culmorum"/>
            <person name="King R."/>
        </authorList>
    </citation>
    <scope>NUCLEOTIDE SEQUENCE</scope>
</reference>
<evidence type="ECO:0000313" key="2">
    <source>
        <dbReference type="EMBL" id="CAG9786950.1"/>
    </source>
</evidence>
<keyword evidence="3" id="KW-1185">Reference proteome</keyword>
<gene>
    <name evidence="2" type="ORF">DIATSA_LOCUS4866</name>
</gene>
<feature type="compositionally biased region" description="Basic and acidic residues" evidence="1">
    <location>
        <begin position="57"/>
        <end position="81"/>
    </location>
</feature>
<dbReference type="Proteomes" id="UP001153714">
    <property type="component" value="Chromosome 16"/>
</dbReference>
<feature type="region of interest" description="Disordered" evidence="1">
    <location>
        <begin position="16"/>
        <end position="110"/>
    </location>
</feature>
<feature type="compositionally biased region" description="Basic residues" evidence="1">
    <location>
        <begin position="46"/>
        <end position="56"/>
    </location>
</feature>
<evidence type="ECO:0000313" key="3">
    <source>
        <dbReference type="Proteomes" id="UP001153714"/>
    </source>
</evidence>
<organism evidence="2 3">
    <name type="scientific">Diatraea saccharalis</name>
    <name type="common">sugarcane borer</name>
    <dbReference type="NCBI Taxonomy" id="40085"/>
    <lineage>
        <taxon>Eukaryota</taxon>
        <taxon>Metazoa</taxon>
        <taxon>Ecdysozoa</taxon>
        <taxon>Arthropoda</taxon>
        <taxon>Hexapoda</taxon>
        <taxon>Insecta</taxon>
        <taxon>Pterygota</taxon>
        <taxon>Neoptera</taxon>
        <taxon>Endopterygota</taxon>
        <taxon>Lepidoptera</taxon>
        <taxon>Glossata</taxon>
        <taxon>Ditrysia</taxon>
        <taxon>Pyraloidea</taxon>
        <taxon>Crambidae</taxon>
        <taxon>Crambinae</taxon>
        <taxon>Diatraea</taxon>
    </lineage>
</organism>
<feature type="compositionally biased region" description="Low complexity" evidence="1">
    <location>
        <begin position="34"/>
        <end position="43"/>
    </location>
</feature>
<proteinExistence type="predicted"/>
<dbReference type="OrthoDB" id="7423544at2759"/>
<accession>A0A9N9R0F4</accession>
<reference evidence="2" key="1">
    <citation type="submission" date="2021-12" db="EMBL/GenBank/DDBJ databases">
        <authorList>
            <person name="King R."/>
        </authorList>
    </citation>
    <scope>NUCLEOTIDE SEQUENCE</scope>
</reference>
<feature type="compositionally biased region" description="Polar residues" evidence="1">
    <location>
        <begin position="22"/>
        <end position="33"/>
    </location>
</feature>
<sequence>MCNFLLQATKERRNNFLRRTKATSPSYTTDADVTTTDNIETTTGKYTRRAGSKFKSRKEPEKAGNENEKANEDRAKEDGRKRPSLNGGARRSEKPNRTFVRRRLGGTNCE</sequence>
<dbReference type="EMBL" id="OU893347">
    <property type="protein sequence ID" value="CAG9786950.1"/>
    <property type="molecule type" value="Genomic_DNA"/>
</dbReference>